<accession>A0A7T8GW15</accession>
<dbReference type="AlphaFoldDB" id="A0A7T8GW15"/>
<proteinExistence type="predicted"/>
<evidence type="ECO:0000313" key="1">
    <source>
        <dbReference type="EMBL" id="QQP38526.1"/>
    </source>
</evidence>
<organism evidence="1 2">
    <name type="scientific">Caligus rogercresseyi</name>
    <name type="common">Sea louse</name>
    <dbReference type="NCBI Taxonomy" id="217165"/>
    <lineage>
        <taxon>Eukaryota</taxon>
        <taxon>Metazoa</taxon>
        <taxon>Ecdysozoa</taxon>
        <taxon>Arthropoda</taxon>
        <taxon>Crustacea</taxon>
        <taxon>Multicrustacea</taxon>
        <taxon>Hexanauplia</taxon>
        <taxon>Copepoda</taxon>
        <taxon>Siphonostomatoida</taxon>
        <taxon>Caligidae</taxon>
        <taxon>Caligus</taxon>
    </lineage>
</organism>
<dbReference type="EMBL" id="CP045902">
    <property type="protein sequence ID" value="QQP38526.1"/>
    <property type="molecule type" value="Genomic_DNA"/>
</dbReference>
<evidence type="ECO:0000313" key="2">
    <source>
        <dbReference type="Proteomes" id="UP000595437"/>
    </source>
</evidence>
<keyword evidence="2" id="KW-1185">Reference proteome</keyword>
<gene>
    <name evidence="1" type="ORF">FKW44_019114</name>
</gene>
<dbReference type="Proteomes" id="UP000595437">
    <property type="component" value="Chromosome 13"/>
</dbReference>
<name>A0A7T8GW15_CALRO</name>
<sequence length="68" mass="7907">MSINNAPATTAIELIVHGVEAQGNHPSEALEDIHDEMMMMTMKARDYRPREETSRDLRHSYLLTEKHW</sequence>
<reference evidence="2" key="1">
    <citation type="submission" date="2021-01" db="EMBL/GenBank/DDBJ databases">
        <title>Caligus Genome Assembly.</title>
        <authorList>
            <person name="Gallardo-Escarate C."/>
        </authorList>
    </citation>
    <scope>NUCLEOTIDE SEQUENCE [LARGE SCALE GENOMIC DNA]</scope>
</reference>
<protein>
    <submittedName>
        <fullName evidence="1">Uncharacterized protein</fullName>
    </submittedName>
</protein>